<proteinExistence type="predicted"/>
<feature type="compositionally biased region" description="Basic and acidic residues" evidence="1">
    <location>
        <begin position="130"/>
        <end position="140"/>
    </location>
</feature>
<accession>A0A0B6ZCR1</accession>
<feature type="region of interest" description="Disordered" evidence="1">
    <location>
        <begin position="1"/>
        <end position="34"/>
    </location>
</feature>
<feature type="non-terminal residue" evidence="2">
    <location>
        <position position="300"/>
    </location>
</feature>
<feature type="non-terminal residue" evidence="2">
    <location>
        <position position="1"/>
    </location>
</feature>
<feature type="compositionally biased region" description="Basic and acidic residues" evidence="1">
    <location>
        <begin position="150"/>
        <end position="162"/>
    </location>
</feature>
<dbReference type="AlphaFoldDB" id="A0A0B6ZCR1"/>
<feature type="compositionally biased region" description="Low complexity" evidence="1">
    <location>
        <begin position="63"/>
        <end position="76"/>
    </location>
</feature>
<feature type="region of interest" description="Disordered" evidence="1">
    <location>
        <begin position="63"/>
        <end position="104"/>
    </location>
</feature>
<gene>
    <name evidence="2" type="primary">ORF58426</name>
</gene>
<sequence length="300" mass="33582">ETDSDTSVLSTREVTGETKVSIDDNTSENRMSRSLLNKVETFTSDEVKATRFVTEDSEIASFSLATSDSSSPDTSSKQNNSLLLEREMDTSDASSHVQSKVADKDVSTFKVQNVYEEQEWDNQKVTFVTESKEKSGRLHSQEVGSLNDSLRNRLEKVARGKEDEGDDEGDDESAAESETGSSVGSVVDVEVDLTSVMTQKLQKHDSVVKEKTEEETPLAASLNNVDRVAASRSNADRVIDKLEREDERRKADFEDEDRDKNIDKSRQGKDDDEKQADIGKRRHENVDDDDEKKKTDIGKR</sequence>
<evidence type="ECO:0000313" key="2">
    <source>
        <dbReference type="EMBL" id="CEK66369.1"/>
    </source>
</evidence>
<reference evidence="2" key="1">
    <citation type="submission" date="2014-12" db="EMBL/GenBank/DDBJ databases">
        <title>Insight into the proteome of Arion vulgaris.</title>
        <authorList>
            <person name="Aradska J."/>
            <person name="Bulat T."/>
            <person name="Smidak R."/>
            <person name="Sarate P."/>
            <person name="Gangsoo J."/>
            <person name="Sialana F."/>
            <person name="Bilban M."/>
            <person name="Lubec G."/>
        </authorList>
    </citation>
    <scope>NUCLEOTIDE SEQUENCE</scope>
    <source>
        <tissue evidence="2">Skin</tissue>
    </source>
</reference>
<feature type="compositionally biased region" description="Acidic residues" evidence="1">
    <location>
        <begin position="163"/>
        <end position="175"/>
    </location>
</feature>
<evidence type="ECO:0000256" key="1">
    <source>
        <dbReference type="SAM" id="MobiDB-lite"/>
    </source>
</evidence>
<dbReference type="EMBL" id="HACG01019504">
    <property type="protein sequence ID" value="CEK66369.1"/>
    <property type="molecule type" value="Transcribed_RNA"/>
</dbReference>
<name>A0A0B6ZCR1_9EUPU</name>
<feature type="compositionally biased region" description="Basic and acidic residues" evidence="1">
    <location>
        <begin position="202"/>
        <end position="214"/>
    </location>
</feature>
<protein>
    <submittedName>
        <fullName evidence="2">Uncharacterized protein</fullName>
    </submittedName>
</protein>
<feature type="compositionally biased region" description="Low complexity" evidence="1">
    <location>
        <begin position="176"/>
        <end position="188"/>
    </location>
</feature>
<feature type="region of interest" description="Disordered" evidence="1">
    <location>
        <begin position="130"/>
        <end position="300"/>
    </location>
</feature>
<organism evidence="2">
    <name type="scientific">Arion vulgaris</name>
    <dbReference type="NCBI Taxonomy" id="1028688"/>
    <lineage>
        <taxon>Eukaryota</taxon>
        <taxon>Metazoa</taxon>
        <taxon>Spiralia</taxon>
        <taxon>Lophotrochozoa</taxon>
        <taxon>Mollusca</taxon>
        <taxon>Gastropoda</taxon>
        <taxon>Heterobranchia</taxon>
        <taxon>Euthyneura</taxon>
        <taxon>Panpulmonata</taxon>
        <taxon>Eupulmonata</taxon>
        <taxon>Stylommatophora</taxon>
        <taxon>Helicina</taxon>
        <taxon>Arionoidea</taxon>
        <taxon>Arionidae</taxon>
        <taxon>Arion</taxon>
    </lineage>
</organism>
<feature type="compositionally biased region" description="Basic and acidic residues" evidence="1">
    <location>
        <begin position="234"/>
        <end position="279"/>
    </location>
</feature>
<feature type="compositionally biased region" description="Polar residues" evidence="1">
    <location>
        <begin position="1"/>
        <end position="13"/>
    </location>
</feature>
<feature type="compositionally biased region" description="Basic and acidic residues" evidence="1">
    <location>
        <begin position="291"/>
        <end position="300"/>
    </location>
</feature>